<evidence type="ECO:0000256" key="10">
    <source>
        <dbReference type="ARBA" id="ARBA00047944"/>
    </source>
</evidence>
<evidence type="ECO:0000256" key="2">
    <source>
        <dbReference type="ARBA" id="ARBA00005528"/>
    </source>
</evidence>
<dbReference type="SUPFAM" id="SSF75217">
    <property type="entry name" value="alpha/beta knot"/>
    <property type="match status" value="1"/>
</dbReference>
<sequence length="205" mass="22352">MCELGPPEGKTAIIIPVEQTREQMSADTPHLALLFAPVKKAETDFIVEKATELGARSIQPVITQFTQTRTVRLDRFNKIALEAAEQTERLDLPEISDLVVLEEALAQLDDDTALIFCDEAGEDESKPWGGESGRAGAALSVLDSLKDRSAAILIGPEGGFSQDERQFLRSRADTYPISLGPRILRAETAVVSALTLWQAVCGDWT</sequence>
<dbReference type="AlphaFoldDB" id="A0A160TY55"/>
<dbReference type="EC" id="2.1.1.193" evidence="3"/>
<dbReference type="InterPro" id="IPR029026">
    <property type="entry name" value="tRNA_m1G_MTases_N"/>
</dbReference>
<dbReference type="PIRSF" id="PIRSF015601">
    <property type="entry name" value="MTase_slr0722"/>
    <property type="match status" value="1"/>
</dbReference>
<evidence type="ECO:0000256" key="3">
    <source>
        <dbReference type="ARBA" id="ARBA00012328"/>
    </source>
</evidence>
<dbReference type="InterPro" id="IPR006700">
    <property type="entry name" value="RsmE"/>
</dbReference>
<evidence type="ECO:0000256" key="4">
    <source>
        <dbReference type="ARBA" id="ARBA00022490"/>
    </source>
</evidence>
<evidence type="ECO:0000256" key="8">
    <source>
        <dbReference type="ARBA" id="ARBA00022691"/>
    </source>
</evidence>
<evidence type="ECO:0000313" key="12">
    <source>
        <dbReference type="EMBL" id="CUS56033.1"/>
    </source>
</evidence>
<feature type="domain" description="Ribosomal RNA small subunit methyltransferase E methyltransferase" evidence="11">
    <location>
        <begin position="29"/>
        <end position="198"/>
    </location>
</feature>
<reference evidence="12" key="1">
    <citation type="submission" date="2015-10" db="EMBL/GenBank/DDBJ databases">
        <authorList>
            <person name="Gilbert D.G."/>
        </authorList>
    </citation>
    <scope>NUCLEOTIDE SEQUENCE</scope>
</reference>
<comment type="subcellular location">
    <subcellularLocation>
        <location evidence="1">Cytoplasm</location>
    </subcellularLocation>
</comment>
<dbReference type="GO" id="GO:0070475">
    <property type="term" value="P:rRNA base methylation"/>
    <property type="evidence" value="ECO:0007669"/>
    <property type="project" value="TreeGrafter"/>
</dbReference>
<evidence type="ECO:0000256" key="6">
    <source>
        <dbReference type="ARBA" id="ARBA00022603"/>
    </source>
</evidence>
<evidence type="ECO:0000256" key="1">
    <source>
        <dbReference type="ARBA" id="ARBA00004496"/>
    </source>
</evidence>
<dbReference type="Gene3D" id="3.40.1280.10">
    <property type="match status" value="1"/>
</dbReference>
<comment type="similarity">
    <text evidence="2">Belongs to the RNA methyltransferase RsmE family.</text>
</comment>
<dbReference type="InterPro" id="IPR029028">
    <property type="entry name" value="Alpha/beta_knot_MTases"/>
</dbReference>
<organism evidence="12">
    <name type="scientific">hydrothermal vent metagenome</name>
    <dbReference type="NCBI Taxonomy" id="652676"/>
    <lineage>
        <taxon>unclassified sequences</taxon>
        <taxon>metagenomes</taxon>
        <taxon>ecological metagenomes</taxon>
    </lineage>
</organism>
<keyword evidence="8" id="KW-0949">S-adenosyl-L-methionine</keyword>
<comment type="function">
    <text evidence="9">Specifically methylates the N3 position of the uracil ring of uridine 1498 (m3U1498) in 16S rRNA. Acts on the fully assembled 30S ribosomal subunit.</text>
</comment>
<dbReference type="Pfam" id="PF04452">
    <property type="entry name" value="Methyltrans_RNA"/>
    <property type="match status" value="1"/>
</dbReference>
<keyword evidence="7 12" id="KW-0808">Transferase</keyword>
<evidence type="ECO:0000256" key="5">
    <source>
        <dbReference type="ARBA" id="ARBA00022552"/>
    </source>
</evidence>
<dbReference type="CDD" id="cd18084">
    <property type="entry name" value="RsmE-like"/>
    <property type="match status" value="1"/>
</dbReference>
<protein>
    <recommendedName>
        <fullName evidence="3">16S rRNA (uracil(1498)-N(3))-methyltransferase</fullName>
        <ecNumber evidence="3">2.1.1.193</ecNumber>
    </recommendedName>
</protein>
<gene>
    <name evidence="12" type="ORF">MGWOODY_Hyp36</name>
</gene>
<dbReference type="NCBIfam" id="TIGR00046">
    <property type="entry name" value="RsmE family RNA methyltransferase"/>
    <property type="match status" value="1"/>
</dbReference>
<dbReference type="EMBL" id="CZQD01000017">
    <property type="protein sequence ID" value="CUS56033.1"/>
    <property type="molecule type" value="Genomic_DNA"/>
</dbReference>
<dbReference type="GO" id="GO:0070042">
    <property type="term" value="F:rRNA (uridine-N3-)-methyltransferase activity"/>
    <property type="evidence" value="ECO:0007669"/>
    <property type="project" value="TreeGrafter"/>
</dbReference>
<evidence type="ECO:0000256" key="7">
    <source>
        <dbReference type="ARBA" id="ARBA00022679"/>
    </source>
</evidence>
<proteinExistence type="inferred from homology"/>
<comment type="catalytic activity">
    <reaction evidence="10">
        <text>uridine(1498) in 16S rRNA + S-adenosyl-L-methionine = N(3)-methyluridine(1498) in 16S rRNA + S-adenosyl-L-homocysteine + H(+)</text>
        <dbReference type="Rhea" id="RHEA:42920"/>
        <dbReference type="Rhea" id="RHEA-COMP:10283"/>
        <dbReference type="Rhea" id="RHEA-COMP:10284"/>
        <dbReference type="ChEBI" id="CHEBI:15378"/>
        <dbReference type="ChEBI" id="CHEBI:57856"/>
        <dbReference type="ChEBI" id="CHEBI:59789"/>
        <dbReference type="ChEBI" id="CHEBI:65315"/>
        <dbReference type="ChEBI" id="CHEBI:74502"/>
        <dbReference type="EC" id="2.1.1.193"/>
    </reaction>
</comment>
<keyword evidence="5" id="KW-0698">rRNA processing</keyword>
<dbReference type="GO" id="GO:0005737">
    <property type="term" value="C:cytoplasm"/>
    <property type="evidence" value="ECO:0007669"/>
    <property type="project" value="UniProtKB-SubCell"/>
</dbReference>
<dbReference type="InterPro" id="IPR046886">
    <property type="entry name" value="RsmE_MTase_dom"/>
</dbReference>
<accession>A0A160TY55</accession>
<dbReference type="PANTHER" id="PTHR30027:SF3">
    <property type="entry name" value="16S RRNA (URACIL(1498)-N(3))-METHYLTRANSFERASE"/>
    <property type="match status" value="1"/>
</dbReference>
<evidence type="ECO:0000256" key="9">
    <source>
        <dbReference type="ARBA" id="ARBA00025699"/>
    </source>
</evidence>
<keyword evidence="4" id="KW-0963">Cytoplasm</keyword>
<dbReference type="PANTHER" id="PTHR30027">
    <property type="entry name" value="RIBOSOMAL RNA SMALL SUBUNIT METHYLTRANSFERASE E"/>
    <property type="match status" value="1"/>
</dbReference>
<keyword evidence="6 12" id="KW-0489">Methyltransferase</keyword>
<name>A0A160TY55_9ZZZZ</name>
<evidence type="ECO:0000259" key="11">
    <source>
        <dbReference type="Pfam" id="PF04452"/>
    </source>
</evidence>